<evidence type="ECO:0000313" key="1">
    <source>
        <dbReference type="EMBL" id="EEZ93303.1"/>
    </source>
</evidence>
<protein>
    <submittedName>
        <fullName evidence="1">Uncharacterized protein</fullName>
    </submittedName>
</protein>
<dbReference type="EMBL" id="GG730039">
    <property type="protein sequence ID" value="EEZ93303.1"/>
    <property type="molecule type" value="Genomic_DNA"/>
</dbReference>
<gene>
    <name evidence="1" type="ORF">BJBARM4_0061</name>
</gene>
<dbReference type="AlphaFoldDB" id="D2EEC4"/>
<proteinExistence type="predicted"/>
<evidence type="ECO:0000313" key="2">
    <source>
        <dbReference type="Proteomes" id="UP000009375"/>
    </source>
</evidence>
<name>D2EEC4_PARA4</name>
<reference evidence="1 2" key="1">
    <citation type="journal article" date="2010" name="Proc. Natl. Acad. Sci. U.S.A.">
        <title>Enigmatic, ultrasmall, uncultivated Archaea.</title>
        <authorList>
            <person name="Baker B.J."/>
            <person name="Comolli L.R."/>
            <person name="Dick G.J."/>
            <person name="Hauser L.J."/>
            <person name="Hyatt D."/>
            <person name="Dill B.D."/>
            <person name="Land M.L."/>
            <person name="Verberkmoes N.C."/>
            <person name="Hettich R.L."/>
            <person name="Banfield J.F."/>
        </authorList>
    </citation>
    <scope>NUCLEOTIDE SEQUENCE [LARGE SCALE GENOMIC DNA]</scope>
</reference>
<dbReference type="Proteomes" id="UP000009375">
    <property type="component" value="Unassembled WGS sequence"/>
</dbReference>
<accession>D2EEC4</accession>
<organism evidence="1 2">
    <name type="scientific">Candidatus Parvarchaeum acidiphilum ARMAN-4</name>
    <dbReference type="NCBI Taxonomy" id="662760"/>
    <lineage>
        <taxon>Archaea</taxon>
        <taxon>Candidatus Parvarchaeota</taxon>
        <taxon>Candidatus Parvarchaeum</taxon>
    </lineage>
</organism>
<sequence length="173" mass="20555">MSMFKKNQNYNSANLAKLRKTLEEVLLDFKEESPEKILKFSKYDLSDYFKDIKIELLEKRRKDLTFPAKSTDYIIIKGGPKEYNKNLMIDSFPIFYMEGIYRTRDNYYEDEYFGVKLKGGITPAAYIKRKSSGNYKVYLNYNIIKNLNYEMFKKLIAATSIRLADYKSDSYFN</sequence>